<dbReference type="Proteomes" id="UP001055439">
    <property type="component" value="Chromosome 5"/>
</dbReference>
<dbReference type="EMBL" id="CP097507">
    <property type="protein sequence ID" value="URE06891.1"/>
    <property type="molecule type" value="Genomic_DNA"/>
</dbReference>
<protein>
    <submittedName>
        <fullName evidence="2">Uncharacterized protein</fullName>
    </submittedName>
</protein>
<dbReference type="AlphaFoldDB" id="A0A9E7K723"/>
<organism evidence="2 3">
    <name type="scientific">Musa troglodytarum</name>
    <name type="common">fe'i banana</name>
    <dbReference type="NCBI Taxonomy" id="320322"/>
    <lineage>
        <taxon>Eukaryota</taxon>
        <taxon>Viridiplantae</taxon>
        <taxon>Streptophyta</taxon>
        <taxon>Embryophyta</taxon>
        <taxon>Tracheophyta</taxon>
        <taxon>Spermatophyta</taxon>
        <taxon>Magnoliopsida</taxon>
        <taxon>Liliopsida</taxon>
        <taxon>Zingiberales</taxon>
        <taxon>Musaceae</taxon>
        <taxon>Musa</taxon>
    </lineage>
</organism>
<proteinExistence type="predicted"/>
<name>A0A9E7K723_9LILI</name>
<reference evidence="2" key="1">
    <citation type="submission" date="2022-05" db="EMBL/GenBank/DDBJ databases">
        <title>The Musa troglodytarum L. genome provides insights into the mechanism of non-climacteric behaviour and enrichment of carotenoids.</title>
        <authorList>
            <person name="Wang J."/>
        </authorList>
    </citation>
    <scope>NUCLEOTIDE SEQUENCE</scope>
    <source>
        <tissue evidence="2">Leaf</tissue>
    </source>
</reference>
<dbReference type="OrthoDB" id="5835829at2759"/>
<evidence type="ECO:0000313" key="2">
    <source>
        <dbReference type="EMBL" id="URE06891.1"/>
    </source>
</evidence>
<evidence type="ECO:0000313" key="3">
    <source>
        <dbReference type="Proteomes" id="UP001055439"/>
    </source>
</evidence>
<evidence type="ECO:0000256" key="1">
    <source>
        <dbReference type="SAM" id="MobiDB-lite"/>
    </source>
</evidence>
<gene>
    <name evidence="2" type="ORF">MUK42_30009</name>
</gene>
<accession>A0A9E7K723</accession>
<feature type="region of interest" description="Disordered" evidence="1">
    <location>
        <begin position="1"/>
        <end position="26"/>
    </location>
</feature>
<sequence>MSKSNPPSRETITQSETITQNPLPSQETNPNVQLLLYLSLVINLFGENELLWIGTPTIPSDQFSLEKLVGAINFMTTSKVKENAVQLCQGHGNGGWCFWSSYSISKASSSKNLTSSYT</sequence>
<keyword evidence="3" id="KW-1185">Reference proteome</keyword>